<gene>
    <name evidence="2" type="ORF">LuPra_02756</name>
</gene>
<dbReference type="RefSeq" id="WP_157899161.1">
    <property type="nucleotide sequence ID" value="NZ_CP015136.1"/>
</dbReference>
<evidence type="ECO:0000313" key="2">
    <source>
        <dbReference type="EMBL" id="AMY09537.1"/>
    </source>
</evidence>
<dbReference type="KEGG" id="abac:LuPra_02756"/>
<evidence type="ECO:0000313" key="3">
    <source>
        <dbReference type="Proteomes" id="UP000076079"/>
    </source>
</evidence>
<organism evidence="2 3">
    <name type="scientific">Luteitalea pratensis</name>
    <dbReference type="NCBI Taxonomy" id="1855912"/>
    <lineage>
        <taxon>Bacteria</taxon>
        <taxon>Pseudomonadati</taxon>
        <taxon>Acidobacteriota</taxon>
        <taxon>Vicinamibacteria</taxon>
        <taxon>Vicinamibacterales</taxon>
        <taxon>Vicinamibacteraceae</taxon>
        <taxon>Luteitalea</taxon>
    </lineage>
</organism>
<reference evidence="2 3" key="1">
    <citation type="journal article" date="2016" name="Genome Announc.">
        <title>First Complete Genome Sequence of a Subdivision 6 Acidobacterium Strain.</title>
        <authorList>
            <person name="Huang S."/>
            <person name="Vieira S."/>
            <person name="Bunk B."/>
            <person name="Riedel T."/>
            <person name="Sproer C."/>
            <person name="Overmann J."/>
        </authorList>
    </citation>
    <scope>NUCLEOTIDE SEQUENCE [LARGE SCALE GENOMIC DNA]</scope>
    <source>
        <strain evidence="3">DSM 100886 HEG_-6_39</strain>
    </source>
</reference>
<dbReference type="AlphaFoldDB" id="A0A143PLT0"/>
<accession>A0A143PLT0</accession>
<evidence type="ECO:0000256" key="1">
    <source>
        <dbReference type="SAM" id="SignalP"/>
    </source>
</evidence>
<dbReference type="PROSITE" id="PS51257">
    <property type="entry name" value="PROKAR_LIPOPROTEIN"/>
    <property type="match status" value="1"/>
</dbReference>
<dbReference type="Proteomes" id="UP000076079">
    <property type="component" value="Chromosome"/>
</dbReference>
<sequence length="172" mass="17429" precursor="true">MRNAFICLCIFTAACSGQTSSPTSPSGVAGGAAAQTKASGGTHVEVTFTKWITGFPAMAGVTGGSVPGTFVGTVLSRDPFENGTIVQLEARYEVTGADSAHSFVAHITGKTNNPTQKAVLNGTVIGGWLAGAQIQVTFDVIVPPTGTSCVPQAPVNRTCFQGTIRVLPGAAS</sequence>
<feature type="signal peptide" evidence="1">
    <location>
        <begin position="1"/>
        <end position="19"/>
    </location>
</feature>
<feature type="chain" id="PRO_5007511627" evidence="1">
    <location>
        <begin position="20"/>
        <end position="172"/>
    </location>
</feature>
<dbReference type="EMBL" id="CP015136">
    <property type="protein sequence ID" value="AMY09537.1"/>
    <property type="molecule type" value="Genomic_DNA"/>
</dbReference>
<reference evidence="3" key="2">
    <citation type="submission" date="2016-04" db="EMBL/GenBank/DDBJ databases">
        <title>First Complete Genome Sequence of a Subdivision 6 Acidobacterium.</title>
        <authorList>
            <person name="Huang S."/>
            <person name="Vieira S."/>
            <person name="Bunk B."/>
            <person name="Riedel T."/>
            <person name="Sproeer C."/>
            <person name="Overmann J."/>
        </authorList>
    </citation>
    <scope>NUCLEOTIDE SEQUENCE [LARGE SCALE GENOMIC DNA]</scope>
    <source>
        <strain evidence="3">DSM 100886 HEG_-6_39</strain>
    </source>
</reference>
<protein>
    <submittedName>
        <fullName evidence="2">Uncharacterized protein</fullName>
    </submittedName>
</protein>
<keyword evidence="3" id="KW-1185">Reference proteome</keyword>
<proteinExistence type="predicted"/>
<keyword evidence="1" id="KW-0732">Signal</keyword>
<name>A0A143PLT0_LUTPR</name>